<organism evidence="1 2">
    <name type="scientific">Nitrosomonas mobilis</name>
    <dbReference type="NCBI Taxonomy" id="51642"/>
    <lineage>
        <taxon>Bacteria</taxon>
        <taxon>Pseudomonadati</taxon>
        <taxon>Pseudomonadota</taxon>
        <taxon>Betaproteobacteria</taxon>
        <taxon>Nitrosomonadales</taxon>
        <taxon>Nitrosomonadaceae</taxon>
        <taxon>Nitrosomonas</taxon>
    </lineage>
</organism>
<evidence type="ECO:0000313" key="1">
    <source>
        <dbReference type="EMBL" id="SCZ84933.1"/>
    </source>
</evidence>
<accession>A0A1G5SCM1</accession>
<keyword evidence="2" id="KW-1185">Reference proteome</keyword>
<proteinExistence type="predicted"/>
<dbReference type="EMBL" id="FMWO01000038">
    <property type="protein sequence ID" value="SCZ84933.1"/>
    <property type="molecule type" value="Genomic_DNA"/>
</dbReference>
<dbReference type="Proteomes" id="UP000198729">
    <property type="component" value="Unassembled WGS sequence"/>
</dbReference>
<dbReference type="STRING" id="51642.NSMM_310015"/>
<name>A0A1G5SCM1_9PROT</name>
<evidence type="ECO:0000313" key="2">
    <source>
        <dbReference type="Proteomes" id="UP000198729"/>
    </source>
</evidence>
<dbReference type="AlphaFoldDB" id="A0A1G5SCM1"/>
<reference evidence="1 2" key="1">
    <citation type="submission" date="2016-10" db="EMBL/GenBank/DDBJ databases">
        <authorList>
            <person name="de Groot N.N."/>
        </authorList>
    </citation>
    <scope>NUCLEOTIDE SEQUENCE [LARGE SCALE GENOMIC DNA]</scope>
    <source>
        <strain evidence="1">1</strain>
    </source>
</reference>
<sequence>MLWIHLTQSDDNPPGFTGNLRAVINKVYAPVNIDEVLPDISLNICTYSTLIA</sequence>
<protein>
    <submittedName>
        <fullName evidence="1">Uncharacterized protein</fullName>
    </submittedName>
</protein>
<gene>
    <name evidence="1" type="ORF">NSMM_310015</name>
</gene>